<dbReference type="EMBL" id="LR798231">
    <property type="protein sequence ID" value="CAB5209230.1"/>
    <property type="molecule type" value="Genomic_DNA"/>
</dbReference>
<protein>
    <submittedName>
        <fullName evidence="1">Uncharacterized protein</fullName>
    </submittedName>
</protein>
<evidence type="ECO:0000313" key="1">
    <source>
        <dbReference type="EMBL" id="CAB4125869.1"/>
    </source>
</evidence>
<dbReference type="EMBL" id="LR796187">
    <property type="protein sequence ID" value="CAB4125869.1"/>
    <property type="molecule type" value="Genomic_DNA"/>
</dbReference>
<gene>
    <name evidence="2" type="ORF">UFOVP181_369</name>
    <name evidence="1" type="ORF">UFOVP57_270</name>
</gene>
<sequence>MRKEPKPFIRFYSLEPGTVTLFPIVKSTAIDRKFLSQSQVGDQPETLSSKNCPGIKKIVSSGWIVPAPADFSILTNGDGVSFDWGEPYRFTKITPGMDAYVNSHTRSQTEPLLDNENTTLKTVVKIETPWRVEASDDTILLLMPVTYNNESRFSAATGILDPKYGHVLNIQLFWKVLNGATVIKAGTPLCQIIPISRKALSKSYYDVIIDVATDEDAKKEQEFNYASNCTFLANDSLSSRLSRVIAVLNKYKTRG</sequence>
<evidence type="ECO:0000313" key="2">
    <source>
        <dbReference type="EMBL" id="CAB5209230.1"/>
    </source>
</evidence>
<name>A0A6J5L1C1_9CAUD</name>
<reference evidence="1" key="1">
    <citation type="submission" date="2020-04" db="EMBL/GenBank/DDBJ databases">
        <authorList>
            <person name="Chiriac C."/>
            <person name="Salcher M."/>
            <person name="Ghai R."/>
            <person name="Kavagutti S V."/>
        </authorList>
    </citation>
    <scope>NUCLEOTIDE SEQUENCE</scope>
</reference>
<accession>A0A6J5L1C1</accession>
<organism evidence="1">
    <name type="scientific">uncultured Caudovirales phage</name>
    <dbReference type="NCBI Taxonomy" id="2100421"/>
    <lineage>
        <taxon>Viruses</taxon>
        <taxon>Duplodnaviria</taxon>
        <taxon>Heunggongvirae</taxon>
        <taxon>Uroviricota</taxon>
        <taxon>Caudoviricetes</taxon>
        <taxon>Peduoviridae</taxon>
        <taxon>Maltschvirus</taxon>
        <taxon>Maltschvirus maltsch</taxon>
    </lineage>
</organism>
<proteinExistence type="predicted"/>